<feature type="binding site" evidence="7 9">
    <location>
        <position position="115"/>
    </location>
    <ligand>
        <name>3-methyl-2-oxobutanoate</name>
        <dbReference type="ChEBI" id="CHEBI:11851"/>
    </ligand>
</feature>
<dbReference type="FunFam" id="3.20.20.60:FF:000003">
    <property type="entry name" value="3-methyl-2-oxobutanoate hydroxymethyltransferase"/>
    <property type="match status" value="1"/>
</dbReference>
<feature type="binding site" evidence="7 10">
    <location>
        <position position="85"/>
    </location>
    <ligand>
        <name>Mg(2+)</name>
        <dbReference type="ChEBI" id="CHEBI:18420"/>
    </ligand>
</feature>
<dbReference type="EMBL" id="QHJQ01000014">
    <property type="protein sequence ID" value="PXA02945.1"/>
    <property type="molecule type" value="Genomic_DNA"/>
</dbReference>
<evidence type="ECO:0000256" key="3">
    <source>
        <dbReference type="ARBA" id="ARBA00011424"/>
    </source>
</evidence>
<dbReference type="OrthoDB" id="9781789at2"/>
<dbReference type="EC" id="2.1.2.11" evidence="7"/>
<dbReference type="InterPro" id="IPR040442">
    <property type="entry name" value="Pyrv_kinase-like_dom_sf"/>
</dbReference>
<evidence type="ECO:0000256" key="6">
    <source>
        <dbReference type="ARBA" id="ARBA00056497"/>
    </source>
</evidence>
<evidence type="ECO:0000256" key="4">
    <source>
        <dbReference type="ARBA" id="ARBA00022655"/>
    </source>
</evidence>
<reference evidence="11 12" key="1">
    <citation type="submission" date="2018-05" db="EMBL/GenBank/DDBJ databases">
        <title>Coraliomargarita sinensis sp. nov., isolated from a marine solar saltern.</title>
        <authorList>
            <person name="Zhou L.Y."/>
        </authorList>
    </citation>
    <scope>NUCLEOTIDE SEQUENCE [LARGE SCALE GENOMIC DNA]</scope>
    <source>
        <strain evidence="11 12">WN38</strain>
    </source>
</reference>
<dbReference type="FunCoup" id="A0A317ZCQ0">
    <property type="interactions" value="409"/>
</dbReference>
<dbReference type="PANTHER" id="PTHR20881:SF0">
    <property type="entry name" value="3-METHYL-2-OXOBUTANOATE HYDROXYMETHYLTRANSFERASE"/>
    <property type="match status" value="1"/>
</dbReference>
<evidence type="ECO:0000256" key="2">
    <source>
        <dbReference type="ARBA" id="ARBA00008676"/>
    </source>
</evidence>
<keyword evidence="11" id="KW-0489">Methyltransferase</keyword>
<dbReference type="HAMAP" id="MF_00156">
    <property type="entry name" value="PanB"/>
    <property type="match status" value="1"/>
</dbReference>
<keyword evidence="7" id="KW-0963">Cytoplasm</keyword>
<comment type="pathway">
    <text evidence="1 7">Cofactor biosynthesis; (R)-pantothenate biosynthesis; (R)-pantoate from 3-methyl-2-oxobutanoate: step 1/2.</text>
</comment>
<comment type="subunit">
    <text evidence="3 7">Homodecamer; pentamer of dimers.</text>
</comment>
<keyword evidence="7 10" id="KW-0479">Metal-binding</keyword>
<comment type="catalytic activity">
    <reaction evidence="7">
        <text>(6R)-5,10-methylene-5,6,7,8-tetrahydrofolate + 3-methyl-2-oxobutanoate + H2O = 2-dehydropantoate + (6S)-5,6,7,8-tetrahydrofolate</text>
        <dbReference type="Rhea" id="RHEA:11824"/>
        <dbReference type="ChEBI" id="CHEBI:11561"/>
        <dbReference type="ChEBI" id="CHEBI:11851"/>
        <dbReference type="ChEBI" id="CHEBI:15377"/>
        <dbReference type="ChEBI" id="CHEBI:15636"/>
        <dbReference type="ChEBI" id="CHEBI:57453"/>
        <dbReference type="EC" id="2.1.2.11"/>
    </reaction>
</comment>
<dbReference type="RefSeq" id="WP_110132133.1">
    <property type="nucleotide sequence ID" value="NZ_QHJQ01000014.1"/>
</dbReference>
<dbReference type="GO" id="GO:0005737">
    <property type="term" value="C:cytoplasm"/>
    <property type="evidence" value="ECO:0007669"/>
    <property type="project" value="UniProtKB-SubCell"/>
</dbReference>
<comment type="similarity">
    <text evidence="2 7">Belongs to the PanB family.</text>
</comment>
<dbReference type="NCBIfam" id="NF001452">
    <property type="entry name" value="PRK00311.1"/>
    <property type="match status" value="1"/>
</dbReference>
<dbReference type="InParanoid" id="A0A317ZCQ0"/>
<feature type="binding site" evidence="7 10">
    <location>
        <position position="46"/>
    </location>
    <ligand>
        <name>Mg(2+)</name>
        <dbReference type="ChEBI" id="CHEBI:18420"/>
    </ligand>
</feature>
<feature type="active site" description="Proton acceptor" evidence="7 8">
    <location>
        <position position="184"/>
    </location>
</feature>
<evidence type="ECO:0000313" key="12">
    <source>
        <dbReference type="Proteomes" id="UP000247099"/>
    </source>
</evidence>
<dbReference type="UniPathway" id="UPA00028">
    <property type="reaction ID" value="UER00003"/>
</dbReference>
<dbReference type="Gene3D" id="3.20.20.60">
    <property type="entry name" value="Phosphoenolpyruvate-binding domains"/>
    <property type="match status" value="1"/>
</dbReference>
<dbReference type="SUPFAM" id="SSF51621">
    <property type="entry name" value="Phosphoenolpyruvate/pyruvate domain"/>
    <property type="match status" value="1"/>
</dbReference>
<dbReference type="NCBIfam" id="TIGR00222">
    <property type="entry name" value="panB"/>
    <property type="match status" value="1"/>
</dbReference>
<dbReference type="GO" id="GO:0032259">
    <property type="term" value="P:methylation"/>
    <property type="evidence" value="ECO:0007669"/>
    <property type="project" value="UniProtKB-KW"/>
</dbReference>
<feature type="binding site" evidence="7 9">
    <location>
        <begin position="46"/>
        <end position="47"/>
    </location>
    <ligand>
        <name>3-methyl-2-oxobutanoate</name>
        <dbReference type="ChEBI" id="CHEBI:11851"/>
    </ligand>
</feature>
<dbReference type="GO" id="GO:0015940">
    <property type="term" value="P:pantothenate biosynthetic process"/>
    <property type="evidence" value="ECO:0007669"/>
    <property type="project" value="UniProtKB-UniRule"/>
</dbReference>
<comment type="function">
    <text evidence="6 7">Catalyzes the reversible reaction in which hydroxymethyl group from 5,10-methylenetetrahydrofolate is transferred onto alpha-ketoisovalerate to form ketopantoate.</text>
</comment>
<evidence type="ECO:0000313" key="11">
    <source>
        <dbReference type="EMBL" id="PXA02945.1"/>
    </source>
</evidence>
<dbReference type="Pfam" id="PF02548">
    <property type="entry name" value="Pantoate_transf"/>
    <property type="match status" value="1"/>
</dbReference>
<keyword evidence="5 7" id="KW-0808">Transferase</keyword>
<keyword evidence="12" id="KW-1185">Reference proteome</keyword>
<evidence type="ECO:0000256" key="1">
    <source>
        <dbReference type="ARBA" id="ARBA00005033"/>
    </source>
</evidence>
<name>A0A317ZCQ0_9BACT</name>
<evidence type="ECO:0000256" key="7">
    <source>
        <dbReference type="HAMAP-Rule" id="MF_00156"/>
    </source>
</evidence>
<dbReference type="InterPro" id="IPR015813">
    <property type="entry name" value="Pyrv/PenolPyrv_kinase-like_dom"/>
</dbReference>
<protein>
    <recommendedName>
        <fullName evidence="7">3-methyl-2-oxobutanoate hydroxymethyltransferase</fullName>
        <ecNumber evidence="7">2.1.2.11</ecNumber>
    </recommendedName>
    <alternativeName>
        <fullName evidence="7">Ketopantoate hydroxymethyltransferase</fullName>
        <shortName evidence="7">KPHMT</shortName>
    </alternativeName>
</protein>
<dbReference type="PIRSF" id="PIRSF000388">
    <property type="entry name" value="Pantoate_hydroxy_MeTrfase"/>
    <property type="match status" value="1"/>
</dbReference>
<gene>
    <name evidence="7 11" type="primary">panB</name>
    <name evidence="11" type="ORF">DDZ13_14250</name>
</gene>
<comment type="cofactor">
    <cofactor evidence="7 10">
        <name>Mg(2+)</name>
        <dbReference type="ChEBI" id="CHEBI:18420"/>
    </cofactor>
    <text evidence="7 10">Binds 1 Mg(2+) ion per subunit.</text>
</comment>
<accession>A0A317ZCQ0</accession>
<evidence type="ECO:0000256" key="10">
    <source>
        <dbReference type="PIRSR" id="PIRSR000388-3"/>
    </source>
</evidence>
<organism evidence="11 12">
    <name type="scientific">Coraliomargarita sinensis</name>
    <dbReference type="NCBI Taxonomy" id="2174842"/>
    <lineage>
        <taxon>Bacteria</taxon>
        <taxon>Pseudomonadati</taxon>
        <taxon>Verrucomicrobiota</taxon>
        <taxon>Opitutia</taxon>
        <taxon>Puniceicoccales</taxon>
        <taxon>Coraliomargaritaceae</taxon>
        <taxon>Coraliomargarita</taxon>
    </lineage>
</organism>
<evidence type="ECO:0000256" key="9">
    <source>
        <dbReference type="PIRSR" id="PIRSR000388-2"/>
    </source>
</evidence>
<sequence length="261" mass="27638">MDADKISTQTISLLKGERAVVAVTAYDTAMARYADEAGVDLLLVGDSVGTTQLGFDTTVPVTLEMMLHHTAAVARANPGALLVADVPFAVAHDEFTKLLDACRRLMQEAGAEAVKIEGGALIAPKIERLVQAGIPVLGHIGLLPQNFHQLGGYRKFGRSDAEKSVLVDDALALEKAGCFAVICEMIDGTVAGTIAGELKIPLIGIGSGPHCDGQILVCNDLLGMTAGYVPSFVRQYAQLGEEARKAFANYAEDVRNRKFPS</sequence>
<dbReference type="GO" id="GO:0003864">
    <property type="term" value="F:3-methyl-2-oxobutanoate hydroxymethyltransferase activity"/>
    <property type="evidence" value="ECO:0007669"/>
    <property type="project" value="UniProtKB-UniRule"/>
</dbReference>
<comment type="caution">
    <text evidence="11">The sequence shown here is derived from an EMBL/GenBank/DDBJ whole genome shotgun (WGS) entry which is preliminary data.</text>
</comment>
<dbReference type="PANTHER" id="PTHR20881">
    <property type="entry name" value="3-METHYL-2-OXOBUTANOATE HYDROXYMETHYLTRANSFERASE"/>
    <property type="match status" value="1"/>
</dbReference>
<dbReference type="InterPro" id="IPR003700">
    <property type="entry name" value="Pantoate_hydroxy_MeTrfase"/>
</dbReference>
<comment type="subcellular location">
    <subcellularLocation>
        <location evidence="7">Cytoplasm</location>
    </subcellularLocation>
</comment>
<dbReference type="AlphaFoldDB" id="A0A317ZCQ0"/>
<dbReference type="GO" id="GO:0008168">
    <property type="term" value="F:methyltransferase activity"/>
    <property type="evidence" value="ECO:0007669"/>
    <property type="project" value="UniProtKB-KW"/>
</dbReference>
<dbReference type="GO" id="GO:0000287">
    <property type="term" value="F:magnesium ion binding"/>
    <property type="evidence" value="ECO:0007669"/>
    <property type="project" value="TreeGrafter"/>
</dbReference>
<evidence type="ECO:0000256" key="5">
    <source>
        <dbReference type="ARBA" id="ARBA00022679"/>
    </source>
</evidence>
<dbReference type="CDD" id="cd06557">
    <property type="entry name" value="KPHMT-like"/>
    <property type="match status" value="1"/>
</dbReference>
<proteinExistence type="inferred from homology"/>
<evidence type="ECO:0000256" key="8">
    <source>
        <dbReference type="PIRSR" id="PIRSR000388-1"/>
    </source>
</evidence>
<feature type="binding site" evidence="7 9">
    <location>
        <position position="85"/>
    </location>
    <ligand>
        <name>3-methyl-2-oxobutanoate</name>
        <dbReference type="ChEBI" id="CHEBI:11851"/>
    </ligand>
</feature>
<feature type="binding site" evidence="7 10">
    <location>
        <position position="117"/>
    </location>
    <ligand>
        <name>Mg(2+)</name>
        <dbReference type="ChEBI" id="CHEBI:18420"/>
    </ligand>
</feature>
<keyword evidence="4 7" id="KW-0566">Pantothenate biosynthesis</keyword>
<dbReference type="Proteomes" id="UP000247099">
    <property type="component" value="Unassembled WGS sequence"/>
</dbReference>
<keyword evidence="7 10" id="KW-0460">Magnesium</keyword>